<accession>A0A318XK91</accession>
<feature type="domain" description="PilZ" evidence="1">
    <location>
        <begin position="103"/>
        <end position="220"/>
    </location>
</feature>
<dbReference type="RefSeq" id="WP_165835564.1">
    <property type="nucleotide sequence ID" value="NZ_QKMR01000015.1"/>
</dbReference>
<evidence type="ECO:0000313" key="4">
    <source>
        <dbReference type="Proteomes" id="UP000248132"/>
    </source>
</evidence>
<dbReference type="AlphaFoldDB" id="A0A318XK91"/>
<gene>
    <name evidence="3" type="ORF">LY28_02578</name>
</gene>
<comment type="caution">
    <text evidence="3">The sequence shown here is derived from an EMBL/GenBank/DDBJ whole genome shotgun (WGS) entry which is preliminary data.</text>
</comment>
<dbReference type="Gene3D" id="2.40.10.220">
    <property type="entry name" value="predicted glycosyltransferase like domains"/>
    <property type="match status" value="1"/>
</dbReference>
<evidence type="ECO:0000313" key="3">
    <source>
        <dbReference type="EMBL" id="PYG86956.1"/>
    </source>
</evidence>
<name>A0A318XK91_9FIRM</name>
<keyword evidence="4" id="KW-1185">Reference proteome</keyword>
<proteinExistence type="predicted"/>
<sequence>MDANMIALGTKLEIKIPYNGNSDTSNTYTSQLIDIIDRKTVSIAAPISEGKFKYLNMGLDLFVFFLDEHKDFLFFNAIVKGHRKNGPIEAFDITITSEIKKLQRREAYRLDTALSCKYTIIDSRLPITESSNSPEIPIADLKTAATTNISSNGISLHVDEALEAGTVLYIIVDLEEGSSIKVIAQVKRSHHIESKHYMAGLRYIKIDSHDSQILTKFIFAKQRLMLKNKMPSKFK</sequence>
<dbReference type="Pfam" id="PF07238">
    <property type="entry name" value="PilZ"/>
    <property type="match status" value="1"/>
</dbReference>
<evidence type="ECO:0000259" key="1">
    <source>
        <dbReference type="Pfam" id="PF07238"/>
    </source>
</evidence>
<feature type="domain" description="Type III secretion system flagellar brake protein YcgR PilZN" evidence="2">
    <location>
        <begin position="8"/>
        <end position="89"/>
    </location>
</feature>
<dbReference type="Proteomes" id="UP000248132">
    <property type="component" value="Unassembled WGS sequence"/>
</dbReference>
<reference evidence="3 4" key="1">
    <citation type="submission" date="2018-06" db="EMBL/GenBank/DDBJ databases">
        <title>Genomic Encyclopedia of Type Strains, Phase I: the one thousand microbial genomes (KMG-I) project.</title>
        <authorList>
            <person name="Kyrpides N."/>
        </authorList>
    </citation>
    <scope>NUCLEOTIDE SEQUENCE [LARGE SCALE GENOMIC DNA]</scope>
    <source>
        <strain evidence="3 4">DSM 19573</strain>
    </source>
</reference>
<dbReference type="EMBL" id="QKMR01000015">
    <property type="protein sequence ID" value="PYG86956.1"/>
    <property type="molecule type" value="Genomic_DNA"/>
</dbReference>
<dbReference type="Pfam" id="PF12945">
    <property type="entry name" value="PilZNR"/>
    <property type="match status" value="1"/>
</dbReference>
<keyword evidence="3" id="KW-0969">Cilium</keyword>
<dbReference type="GO" id="GO:0035438">
    <property type="term" value="F:cyclic-di-GMP binding"/>
    <property type="evidence" value="ECO:0007669"/>
    <property type="project" value="InterPro"/>
</dbReference>
<protein>
    <submittedName>
        <fullName evidence="3">C-di-GMP-binding flagellar brake protein YcgR</fullName>
    </submittedName>
</protein>
<dbReference type="InterPro" id="IPR009926">
    <property type="entry name" value="T3SS_YcgR_PilZN"/>
</dbReference>
<organism evidence="3 4">
    <name type="scientific">Ruminiclostridium sufflavum DSM 19573</name>
    <dbReference type="NCBI Taxonomy" id="1121337"/>
    <lineage>
        <taxon>Bacteria</taxon>
        <taxon>Bacillati</taxon>
        <taxon>Bacillota</taxon>
        <taxon>Clostridia</taxon>
        <taxon>Eubacteriales</taxon>
        <taxon>Oscillospiraceae</taxon>
        <taxon>Ruminiclostridium</taxon>
    </lineage>
</organism>
<evidence type="ECO:0000259" key="2">
    <source>
        <dbReference type="Pfam" id="PF12945"/>
    </source>
</evidence>
<keyword evidence="3" id="KW-0282">Flagellum</keyword>
<dbReference type="InterPro" id="IPR009875">
    <property type="entry name" value="PilZ_domain"/>
</dbReference>
<keyword evidence="3" id="KW-0966">Cell projection</keyword>